<gene>
    <name evidence="5" type="ORF">ABID37_003112</name>
</gene>
<organism evidence="5 6">
    <name type="scientific">Aquamicrobium terrae</name>
    <dbReference type="NCBI Taxonomy" id="1324945"/>
    <lineage>
        <taxon>Bacteria</taxon>
        <taxon>Pseudomonadati</taxon>
        <taxon>Pseudomonadota</taxon>
        <taxon>Alphaproteobacteria</taxon>
        <taxon>Hyphomicrobiales</taxon>
        <taxon>Phyllobacteriaceae</taxon>
        <taxon>Aquamicrobium</taxon>
    </lineage>
</organism>
<dbReference type="EMBL" id="JBEPML010000010">
    <property type="protein sequence ID" value="MET3792889.1"/>
    <property type="molecule type" value="Genomic_DNA"/>
</dbReference>
<dbReference type="SUPFAM" id="SSF51905">
    <property type="entry name" value="FAD/NAD(P)-binding domain"/>
    <property type="match status" value="1"/>
</dbReference>
<evidence type="ECO:0000256" key="3">
    <source>
        <dbReference type="SAM" id="MobiDB-lite"/>
    </source>
</evidence>
<dbReference type="InterPro" id="IPR050493">
    <property type="entry name" value="FAD-dep_Monooxygenase_BioMet"/>
</dbReference>
<keyword evidence="2" id="KW-0503">Monooxygenase</keyword>
<evidence type="ECO:0000256" key="2">
    <source>
        <dbReference type="ARBA" id="ARBA00023033"/>
    </source>
</evidence>
<dbReference type="InterPro" id="IPR002938">
    <property type="entry name" value="FAD-bd"/>
</dbReference>
<dbReference type="Pfam" id="PF01494">
    <property type="entry name" value="FAD_binding_3"/>
    <property type="match status" value="2"/>
</dbReference>
<feature type="compositionally biased region" description="Basic residues" evidence="3">
    <location>
        <begin position="361"/>
        <end position="383"/>
    </location>
</feature>
<protein>
    <submittedName>
        <fullName evidence="5">2-polyprenyl-6-methoxyphenol hydroxylase-like FAD-dependent oxidoreductase</fullName>
    </submittedName>
</protein>
<accession>A0ABV2N1E9</accession>
<evidence type="ECO:0000256" key="1">
    <source>
        <dbReference type="ARBA" id="ARBA00023002"/>
    </source>
</evidence>
<dbReference type="RefSeq" id="WP_354196306.1">
    <property type="nucleotide sequence ID" value="NZ_JBEPML010000010.1"/>
</dbReference>
<keyword evidence="1" id="KW-0560">Oxidoreductase</keyword>
<sequence length="383" mass="41964">MPRIGKVLVVGGGVGGLSAAISLAIKGVEVELIEKRPDFNVPGVGLGQPACALRIYREFGVLEEILDTGFSYDHMTIFDQERTPIVEHRFLMGGAGFPAFCALPRASLHSILYKRAVFLGVSFRFGIEVTDFSGPLGVSIGFSDGSNGEFDAVAGFDGIRSTVRQFIVGDMFGPRPSGIGAWRLQVDRPSCVTGMEFMQGIRGKAGAIPISRDKMYLFNIRPENPGEIFAREDMHVLLQERLLQFGGYVADIANDLNRESPIVYGALEPFIVPYPWHRGRVTMGGDAAHVVPPHLTAGAAMAAEDGFVLARYLLGEHGTIDDLITAYGKTRYDRNAFVYIFANDWLSMEQAVGSAAELASRQRRTHPKCRQAHRSGRPHSRYI</sequence>
<reference evidence="5 6" key="1">
    <citation type="submission" date="2024-06" db="EMBL/GenBank/DDBJ databases">
        <title>Genomic Encyclopedia of Type Strains, Phase IV (KMG-IV): sequencing the most valuable type-strain genomes for metagenomic binning, comparative biology and taxonomic classification.</title>
        <authorList>
            <person name="Goeker M."/>
        </authorList>
    </citation>
    <scope>NUCLEOTIDE SEQUENCE [LARGE SCALE GENOMIC DNA]</scope>
    <source>
        <strain evidence="5 6">DSM 27865</strain>
    </source>
</reference>
<feature type="domain" description="FAD-binding" evidence="4">
    <location>
        <begin position="275"/>
        <end position="331"/>
    </location>
</feature>
<dbReference type="PANTHER" id="PTHR13789:SF309">
    <property type="entry name" value="PUTATIVE (AFU_ORTHOLOGUE AFUA_6G14510)-RELATED"/>
    <property type="match status" value="1"/>
</dbReference>
<feature type="domain" description="FAD-binding" evidence="4">
    <location>
        <begin position="6"/>
        <end position="174"/>
    </location>
</feature>
<comment type="caution">
    <text evidence="5">The sequence shown here is derived from an EMBL/GenBank/DDBJ whole genome shotgun (WGS) entry which is preliminary data.</text>
</comment>
<dbReference type="PRINTS" id="PR00420">
    <property type="entry name" value="RNGMNOXGNASE"/>
</dbReference>
<name>A0ABV2N1E9_9HYPH</name>
<dbReference type="InterPro" id="IPR036188">
    <property type="entry name" value="FAD/NAD-bd_sf"/>
</dbReference>
<feature type="region of interest" description="Disordered" evidence="3">
    <location>
        <begin position="359"/>
        <end position="383"/>
    </location>
</feature>
<evidence type="ECO:0000259" key="4">
    <source>
        <dbReference type="Pfam" id="PF01494"/>
    </source>
</evidence>
<keyword evidence="6" id="KW-1185">Reference proteome</keyword>
<evidence type="ECO:0000313" key="6">
    <source>
        <dbReference type="Proteomes" id="UP001549076"/>
    </source>
</evidence>
<proteinExistence type="predicted"/>
<dbReference type="Gene3D" id="3.50.50.60">
    <property type="entry name" value="FAD/NAD(P)-binding domain"/>
    <property type="match status" value="1"/>
</dbReference>
<evidence type="ECO:0000313" key="5">
    <source>
        <dbReference type="EMBL" id="MET3792889.1"/>
    </source>
</evidence>
<dbReference type="PANTHER" id="PTHR13789">
    <property type="entry name" value="MONOOXYGENASE"/>
    <property type="match status" value="1"/>
</dbReference>
<dbReference type="Proteomes" id="UP001549076">
    <property type="component" value="Unassembled WGS sequence"/>
</dbReference>